<dbReference type="Gene3D" id="1.10.10.10">
    <property type="entry name" value="Winged helix-like DNA-binding domain superfamily/Winged helix DNA-binding domain"/>
    <property type="match status" value="1"/>
</dbReference>
<dbReference type="InterPro" id="IPR036390">
    <property type="entry name" value="WH_DNA-bd_sf"/>
</dbReference>
<evidence type="ECO:0000256" key="3">
    <source>
        <dbReference type="SAM" id="Phobius"/>
    </source>
</evidence>
<accession>A0A2H0KTJ4</accession>
<evidence type="ECO:0000256" key="2">
    <source>
        <dbReference type="ARBA" id="ARBA00023163"/>
    </source>
</evidence>
<sequence length="122" mass="14165">MSTFFYILLGIILGAGAVWFLMRKKAKELEIELKRIEKEKAEQAGFVSGIDEFNRRMQEVKEERKHKIIATLEQKGKTKTNEVADMFDISRATAFRYLEELEKEGKILQVGAYGRNVEYKAK</sequence>
<dbReference type="SMART" id="SM00420">
    <property type="entry name" value="HTH_DEOR"/>
    <property type="match status" value="1"/>
</dbReference>
<dbReference type="SUPFAM" id="SSF46785">
    <property type="entry name" value="Winged helix' DNA-binding domain"/>
    <property type="match status" value="1"/>
</dbReference>
<feature type="transmembrane region" description="Helical" evidence="3">
    <location>
        <begin position="6"/>
        <end position="22"/>
    </location>
</feature>
<evidence type="ECO:0000313" key="6">
    <source>
        <dbReference type="Proteomes" id="UP000229317"/>
    </source>
</evidence>
<keyword evidence="3" id="KW-1133">Transmembrane helix</keyword>
<gene>
    <name evidence="5" type="ORF">COV84_01215</name>
</gene>
<dbReference type="Pfam" id="PF13412">
    <property type="entry name" value="HTH_24"/>
    <property type="match status" value="1"/>
</dbReference>
<reference evidence="5 6" key="1">
    <citation type="submission" date="2017-09" db="EMBL/GenBank/DDBJ databases">
        <title>Depth-based differentiation of microbial function through sediment-hosted aquifers and enrichment of novel symbionts in the deep terrestrial subsurface.</title>
        <authorList>
            <person name="Probst A.J."/>
            <person name="Ladd B."/>
            <person name="Jarett J.K."/>
            <person name="Geller-Mcgrath D.E."/>
            <person name="Sieber C.M."/>
            <person name="Emerson J.B."/>
            <person name="Anantharaman K."/>
            <person name="Thomas B.C."/>
            <person name="Malmstrom R."/>
            <person name="Stieglmeier M."/>
            <person name="Klingl A."/>
            <person name="Woyke T."/>
            <person name="Ryan C.M."/>
            <person name="Banfield J.F."/>
        </authorList>
    </citation>
    <scope>NUCLEOTIDE SEQUENCE [LARGE SCALE GENOMIC DNA]</scope>
    <source>
        <strain evidence="5">CG11_big_fil_rev_8_21_14_0_20_40_15</strain>
    </source>
</reference>
<protein>
    <recommendedName>
        <fullName evidence="4">HTH deoR-type domain-containing protein</fullName>
    </recommendedName>
</protein>
<evidence type="ECO:0000313" key="5">
    <source>
        <dbReference type="EMBL" id="PIQ75436.1"/>
    </source>
</evidence>
<dbReference type="InterPro" id="IPR001034">
    <property type="entry name" value="DeoR_HTH"/>
</dbReference>
<evidence type="ECO:0000259" key="4">
    <source>
        <dbReference type="PROSITE" id="PS51000"/>
    </source>
</evidence>
<dbReference type="AlphaFoldDB" id="A0A2H0KTJ4"/>
<dbReference type="PROSITE" id="PS51000">
    <property type="entry name" value="HTH_DEOR_2"/>
    <property type="match status" value="1"/>
</dbReference>
<proteinExistence type="predicted"/>
<evidence type="ECO:0000256" key="1">
    <source>
        <dbReference type="ARBA" id="ARBA00023015"/>
    </source>
</evidence>
<keyword evidence="3" id="KW-0812">Transmembrane</keyword>
<name>A0A2H0KTJ4_9BACT</name>
<comment type="caution">
    <text evidence="5">The sequence shown here is derived from an EMBL/GenBank/DDBJ whole genome shotgun (WGS) entry which is preliminary data.</text>
</comment>
<dbReference type="InterPro" id="IPR036388">
    <property type="entry name" value="WH-like_DNA-bd_sf"/>
</dbReference>
<dbReference type="GO" id="GO:0003700">
    <property type="term" value="F:DNA-binding transcription factor activity"/>
    <property type="evidence" value="ECO:0007669"/>
    <property type="project" value="InterPro"/>
</dbReference>
<dbReference type="Proteomes" id="UP000229317">
    <property type="component" value="Unassembled WGS sequence"/>
</dbReference>
<keyword evidence="1" id="KW-0805">Transcription regulation</keyword>
<keyword evidence="3" id="KW-0472">Membrane</keyword>
<organism evidence="5 6">
    <name type="scientific">Candidatus Portnoybacteria bacterium CG11_big_fil_rev_8_21_14_0_20_40_15</name>
    <dbReference type="NCBI Taxonomy" id="1974817"/>
    <lineage>
        <taxon>Bacteria</taxon>
        <taxon>Candidatus Portnoyibacteriota</taxon>
    </lineage>
</organism>
<keyword evidence="2" id="KW-0804">Transcription</keyword>
<dbReference type="EMBL" id="PCVO01000020">
    <property type="protein sequence ID" value="PIQ75436.1"/>
    <property type="molecule type" value="Genomic_DNA"/>
</dbReference>
<feature type="domain" description="HTH deoR-type" evidence="4">
    <location>
        <begin position="61"/>
        <end position="116"/>
    </location>
</feature>